<protein>
    <recommendedName>
        <fullName evidence="4">Tat pathway signal sequence domain protein</fullName>
    </recommendedName>
</protein>
<accession>A0A2W2F084</accession>
<organism evidence="2 3">
    <name type="scientific">Nonomuraea aridisoli</name>
    <dbReference type="NCBI Taxonomy" id="2070368"/>
    <lineage>
        <taxon>Bacteria</taxon>
        <taxon>Bacillati</taxon>
        <taxon>Actinomycetota</taxon>
        <taxon>Actinomycetes</taxon>
        <taxon>Streptosporangiales</taxon>
        <taxon>Streptosporangiaceae</taxon>
        <taxon>Nonomuraea</taxon>
    </lineage>
</organism>
<dbReference type="EMBL" id="POUD01000007">
    <property type="protein sequence ID" value="PZG22649.1"/>
    <property type="molecule type" value="Genomic_DNA"/>
</dbReference>
<feature type="signal peptide" evidence="1">
    <location>
        <begin position="1"/>
        <end position="26"/>
    </location>
</feature>
<dbReference type="OrthoDB" id="1802546at2"/>
<name>A0A2W2F084_9ACTN</name>
<evidence type="ECO:0008006" key="4">
    <source>
        <dbReference type="Google" id="ProtNLM"/>
    </source>
</evidence>
<comment type="caution">
    <text evidence="2">The sequence shown here is derived from an EMBL/GenBank/DDBJ whole genome shotgun (WGS) entry which is preliminary data.</text>
</comment>
<evidence type="ECO:0000313" key="2">
    <source>
        <dbReference type="EMBL" id="PZG22649.1"/>
    </source>
</evidence>
<keyword evidence="3" id="KW-1185">Reference proteome</keyword>
<proteinExistence type="predicted"/>
<dbReference type="SUPFAM" id="SSF48208">
    <property type="entry name" value="Six-hairpin glycosidases"/>
    <property type="match status" value="1"/>
</dbReference>
<dbReference type="InterPro" id="IPR008928">
    <property type="entry name" value="6-hairpin_glycosidase_sf"/>
</dbReference>
<feature type="chain" id="PRO_5038991558" description="Tat pathway signal sequence domain protein" evidence="1">
    <location>
        <begin position="27"/>
        <end position="503"/>
    </location>
</feature>
<sequence>MLTRRQFGLGALAAGALALAPATRAAADGHDYTSRETFDHFDRTWYAGAGGEQAAGTNEHGGLAWGQSYALAGFMRMYETYKDTHYLDRVIETVDQILANRDSERGFTDYQGRSLPAWRAMHPYTLGKITLNDADGRPALEVRSAVSYADLTTVTVRSGTSEARFTLEVRGRTGTTSTFADLTMDPGSPDFAPDRILAAYPSSMQVTAKALGTGVPVASSTSLVSQPVVFTVHTGMITWGMASFVRVVLGTPTLRSVPKYRAKAEEYLQAVRDAAAAHDDEWRQTDDGYGYFVWNKGTPLAYDGTEQPTNQFLALGQTYAEIYAATGDPFYGDRVRALARTFARELKPGPNEAYTWSYWPTFGHTYRGFTKSQRISEFTPSGNGARQIEDLSHGAIDVEFAVLAFRNRLGFNGADMVRLARAYTRNMATTDPQGVPTTTLRVDGTGGFAAAGQYLQAPRWMALAPWDEALHPHALSVYVGRALQVDQGSHLLGVAYLNWGARR</sequence>
<evidence type="ECO:0000313" key="3">
    <source>
        <dbReference type="Proteomes" id="UP000249304"/>
    </source>
</evidence>
<gene>
    <name evidence="2" type="ORF">C1J01_03200</name>
</gene>
<dbReference type="AlphaFoldDB" id="A0A2W2F084"/>
<keyword evidence="1" id="KW-0732">Signal</keyword>
<dbReference type="Proteomes" id="UP000249304">
    <property type="component" value="Unassembled WGS sequence"/>
</dbReference>
<dbReference type="PROSITE" id="PS51318">
    <property type="entry name" value="TAT"/>
    <property type="match status" value="1"/>
</dbReference>
<dbReference type="InterPro" id="IPR006311">
    <property type="entry name" value="TAT_signal"/>
</dbReference>
<dbReference type="RefSeq" id="WP_111175777.1">
    <property type="nucleotide sequence ID" value="NZ_POUD01000007.1"/>
</dbReference>
<dbReference type="GO" id="GO:0005975">
    <property type="term" value="P:carbohydrate metabolic process"/>
    <property type="evidence" value="ECO:0007669"/>
    <property type="project" value="InterPro"/>
</dbReference>
<evidence type="ECO:0000256" key="1">
    <source>
        <dbReference type="SAM" id="SignalP"/>
    </source>
</evidence>
<reference evidence="2 3" key="1">
    <citation type="submission" date="2018-01" db="EMBL/GenBank/DDBJ databases">
        <title>Draft genome sequence of Nonomuraea sp. KC333.</title>
        <authorList>
            <person name="Sahin N."/>
            <person name="Saygin H."/>
            <person name="Ay H."/>
        </authorList>
    </citation>
    <scope>NUCLEOTIDE SEQUENCE [LARGE SCALE GENOMIC DNA]</scope>
    <source>
        <strain evidence="2 3">KC333</strain>
    </source>
</reference>